<evidence type="ECO:0000313" key="4">
    <source>
        <dbReference type="Proteomes" id="UP001286313"/>
    </source>
</evidence>
<evidence type="ECO:0000256" key="1">
    <source>
        <dbReference type="SAM" id="MobiDB-lite"/>
    </source>
</evidence>
<feature type="region of interest" description="Disordered" evidence="1">
    <location>
        <begin position="278"/>
        <end position="313"/>
    </location>
</feature>
<gene>
    <name evidence="3" type="ORF">Pcinc_042345</name>
</gene>
<feature type="compositionally biased region" description="Polar residues" evidence="1">
    <location>
        <begin position="293"/>
        <end position="313"/>
    </location>
</feature>
<comment type="caution">
    <text evidence="3">The sequence shown here is derived from an EMBL/GenBank/DDBJ whole genome shotgun (WGS) entry which is preliminary data.</text>
</comment>
<keyword evidence="4" id="KW-1185">Reference proteome</keyword>
<proteinExistence type="predicted"/>
<feature type="chain" id="PRO_5042274905" evidence="2">
    <location>
        <begin position="20"/>
        <end position="353"/>
    </location>
</feature>
<organism evidence="3 4">
    <name type="scientific">Petrolisthes cinctipes</name>
    <name type="common">Flat porcelain crab</name>
    <dbReference type="NCBI Taxonomy" id="88211"/>
    <lineage>
        <taxon>Eukaryota</taxon>
        <taxon>Metazoa</taxon>
        <taxon>Ecdysozoa</taxon>
        <taxon>Arthropoda</taxon>
        <taxon>Crustacea</taxon>
        <taxon>Multicrustacea</taxon>
        <taxon>Malacostraca</taxon>
        <taxon>Eumalacostraca</taxon>
        <taxon>Eucarida</taxon>
        <taxon>Decapoda</taxon>
        <taxon>Pleocyemata</taxon>
        <taxon>Anomura</taxon>
        <taxon>Galatheoidea</taxon>
        <taxon>Porcellanidae</taxon>
        <taxon>Petrolisthes</taxon>
    </lineage>
</organism>
<feature type="region of interest" description="Disordered" evidence="1">
    <location>
        <begin position="46"/>
        <end position="70"/>
    </location>
</feature>
<dbReference type="EMBL" id="JAWQEG010008105">
    <property type="protein sequence ID" value="KAK3850976.1"/>
    <property type="molecule type" value="Genomic_DNA"/>
</dbReference>
<sequence length="353" mass="39547">MHSWSDLFLLNNLAAVVYLRSYSSTQITNPIPPKQTLFIRLQPRSQPHSSQTNTISQSPTPITNPISPKQTRLQPRLPTPYLPNKHHFPVSNPNSYRYVLFSFPNTETSNFIFLTFQHLTIITLQSPSLPSITINSFLCSLSFTTIPSPHSTPSQASNLSLTAFTPHHRPPFPTPHYRPPSPPHHRPSFHITDLHPLPITDLHSTSLTFIPSPSPTSIPFPSPTIIPHPQPPFLPHHRPPSLPHHQPPYPPHHLPPSHITDHHLLPIIYLHPSSHTSIPSLSPTSIPNHHHQAQSTTHPANQPASQPVSQTTWRGCSRSLGAGWCLPSWREWSSHKHGQSSVVMGEVRRGKAK</sequence>
<dbReference type="AlphaFoldDB" id="A0AAE1EIY3"/>
<accession>A0AAE1EIY3</accession>
<feature type="compositionally biased region" description="Pro residues" evidence="1">
    <location>
        <begin position="219"/>
        <end position="254"/>
    </location>
</feature>
<keyword evidence="2" id="KW-0732">Signal</keyword>
<name>A0AAE1EIY3_PETCI</name>
<reference evidence="3" key="1">
    <citation type="submission" date="2023-10" db="EMBL/GenBank/DDBJ databases">
        <title>Genome assemblies of two species of porcelain crab, Petrolisthes cinctipes and Petrolisthes manimaculis (Anomura: Porcellanidae).</title>
        <authorList>
            <person name="Angst P."/>
        </authorList>
    </citation>
    <scope>NUCLEOTIDE SEQUENCE</scope>
    <source>
        <strain evidence="3">PB745_01</strain>
        <tissue evidence="3">Gill</tissue>
    </source>
</reference>
<feature type="region of interest" description="Disordered" evidence="1">
    <location>
        <begin position="219"/>
        <end position="257"/>
    </location>
</feature>
<evidence type="ECO:0000313" key="3">
    <source>
        <dbReference type="EMBL" id="KAK3850976.1"/>
    </source>
</evidence>
<protein>
    <submittedName>
        <fullName evidence="3">Uncharacterized protein</fullName>
    </submittedName>
</protein>
<feature type="signal peptide" evidence="2">
    <location>
        <begin position="1"/>
        <end position="19"/>
    </location>
</feature>
<dbReference type="Proteomes" id="UP001286313">
    <property type="component" value="Unassembled WGS sequence"/>
</dbReference>
<feature type="compositionally biased region" description="Low complexity" evidence="1">
    <location>
        <begin position="278"/>
        <end position="287"/>
    </location>
</feature>
<evidence type="ECO:0000256" key="2">
    <source>
        <dbReference type="SAM" id="SignalP"/>
    </source>
</evidence>